<reference evidence="1 2" key="1">
    <citation type="journal article" date="2019" name="Appl. Microbiol. Biotechnol.">
        <title>Differential efficiency of wild type rhizogenic strains for rol gene transformation of plants.</title>
        <authorList>
            <person name="Desmet S."/>
            <person name="De Keyser E."/>
            <person name="Van Vaerenbergh J."/>
            <person name="Baeyen S."/>
            <person name="Van Huylenbroeck J."/>
            <person name="Geelen D."/>
            <person name="Dhooghe E."/>
        </authorList>
    </citation>
    <scope>NUCLEOTIDE SEQUENCE [LARGE SCALE GENOMIC DNA]</scope>
    <source>
        <strain evidence="1 2">B 4.1</strain>
    </source>
</reference>
<dbReference type="EMBL" id="SGOB01000006">
    <property type="protein sequence ID" value="TRA85845.1"/>
    <property type="molecule type" value="Genomic_DNA"/>
</dbReference>
<organism evidence="1 2">
    <name type="scientific">Rhizobium rhizogenes</name>
    <name type="common">Agrobacterium rhizogenes</name>
    <dbReference type="NCBI Taxonomy" id="359"/>
    <lineage>
        <taxon>Bacteria</taxon>
        <taxon>Pseudomonadati</taxon>
        <taxon>Pseudomonadota</taxon>
        <taxon>Alphaproteobacteria</taxon>
        <taxon>Hyphomicrobiales</taxon>
        <taxon>Rhizobiaceae</taxon>
        <taxon>Rhizobium/Agrobacterium group</taxon>
        <taxon>Rhizobium</taxon>
    </lineage>
</organism>
<accession>A0AA95AGM1</accession>
<dbReference type="Proteomes" id="UP000320858">
    <property type="component" value="Unassembled WGS sequence"/>
</dbReference>
<dbReference type="RefSeq" id="WP_142851494.1">
    <property type="nucleotide sequence ID" value="NZ_SGOB01000006.1"/>
</dbReference>
<dbReference type="AlphaFoldDB" id="A0AA95AGM1"/>
<evidence type="ECO:0000313" key="1">
    <source>
        <dbReference type="EMBL" id="TRA85845.1"/>
    </source>
</evidence>
<evidence type="ECO:0000313" key="2">
    <source>
        <dbReference type="Proteomes" id="UP000320858"/>
    </source>
</evidence>
<sequence>MRKPIARRIRELEEWKKTLQARLDKQERAQSTRGRCCSNGLCWSSWSETSNAVIVRTCGSAPT</sequence>
<gene>
    <name evidence="1" type="ORF">EXN24_21400</name>
</gene>
<protein>
    <submittedName>
        <fullName evidence="1">Uncharacterized protein</fullName>
    </submittedName>
</protein>
<proteinExistence type="predicted"/>
<comment type="caution">
    <text evidence="1">The sequence shown here is derived from an EMBL/GenBank/DDBJ whole genome shotgun (WGS) entry which is preliminary data.</text>
</comment>
<name>A0AA95AGM1_RHIRH</name>